<keyword evidence="4 6" id="KW-1133">Transmembrane helix</keyword>
<feature type="transmembrane region" description="Helical" evidence="6">
    <location>
        <begin position="241"/>
        <end position="261"/>
    </location>
</feature>
<protein>
    <submittedName>
        <fullName evidence="7">Branched-chain amino acid ABC transporter permease</fullName>
    </submittedName>
</protein>
<feature type="transmembrane region" description="Helical" evidence="6">
    <location>
        <begin position="125"/>
        <end position="147"/>
    </location>
</feature>
<feature type="transmembrane region" description="Helical" evidence="6">
    <location>
        <begin position="292"/>
        <end position="313"/>
    </location>
</feature>
<dbReference type="RefSeq" id="WP_344418671.1">
    <property type="nucleotide sequence ID" value="NZ_BAAAQK010000012.1"/>
</dbReference>
<feature type="transmembrane region" description="Helical" evidence="6">
    <location>
        <begin position="268"/>
        <end position="286"/>
    </location>
</feature>
<dbReference type="PANTHER" id="PTHR30482">
    <property type="entry name" value="HIGH-AFFINITY BRANCHED-CHAIN AMINO ACID TRANSPORT SYSTEM PERMEASE"/>
    <property type="match status" value="1"/>
</dbReference>
<dbReference type="PANTHER" id="PTHR30482:SF20">
    <property type="entry name" value="HIGH-AFFINITY BRANCHED-CHAIN AMINO ACID TRANSPORT SYSTEM PERMEASE PROTEIN LIVM"/>
    <property type="match status" value="1"/>
</dbReference>
<organism evidence="7 8">
    <name type="scientific">Pseudonocardia ailaonensis</name>
    <dbReference type="NCBI Taxonomy" id="367279"/>
    <lineage>
        <taxon>Bacteria</taxon>
        <taxon>Bacillati</taxon>
        <taxon>Actinomycetota</taxon>
        <taxon>Actinomycetes</taxon>
        <taxon>Pseudonocardiales</taxon>
        <taxon>Pseudonocardiaceae</taxon>
        <taxon>Pseudonocardia</taxon>
    </lineage>
</organism>
<evidence type="ECO:0000256" key="4">
    <source>
        <dbReference type="ARBA" id="ARBA00022989"/>
    </source>
</evidence>
<name>A0ABN2N6D5_9PSEU</name>
<dbReference type="CDD" id="cd06581">
    <property type="entry name" value="TM_PBP1_LivM_like"/>
    <property type="match status" value="1"/>
</dbReference>
<feature type="transmembrane region" description="Helical" evidence="6">
    <location>
        <begin position="21"/>
        <end position="38"/>
    </location>
</feature>
<evidence type="ECO:0000256" key="5">
    <source>
        <dbReference type="ARBA" id="ARBA00023136"/>
    </source>
</evidence>
<feature type="transmembrane region" description="Helical" evidence="6">
    <location>
        <begin position="218"/>
        <end position="235"/>
    </location>
</feature>
<evidence type="ECO:0000256" key="1">
    <source>
        <dbReference type="ARBA" id="ARBA00004651"/>
    </source>
</evidence>
<dbReference type="InterPro" id="IPR001851">
    <property type="entry name" value="ABC_transp_permease"/>
</dbReference>
<proteinExistence type="predicted"/>
<evidence type="ECO:0000256" key="2">
    <source>
        <dbReference type="ARBA" id="ARBA00022475"/>
    </source>
</evidence>
<feature type="transmembrane region" description="Helical" evidence="6">
    <location>
        <begin position="97"/>
        <end position="118"/>
    </location>
</feature>
<feature type="transmembrane region" description="Helical" evidence="6">
    <location>
        <begin position="44"/>
        <end position="65"/>
    </location>
</feature>
<accession>A0ABN2N6D5</accession>
<feature type="transmembrane region" description="Helical" evidence="6">
    <location>
        <begin position="167"/>
        <end position="187"/>
    </location>
</feature>
<sequence>MSVRTDPATEVRRRRATPPRAVWGGAAIVVVLVLAYLLSAGQPYLATVVAGAAVYATAATGLDFVVGWLREVSVGQGAAMLVGAYCGVPFLEAGVLVAGLVAAVAGLVTGLVLGLAAVRVKGFALATYTLIVALAVELVFTSVPALGGGVGRPVIADSVVGIPLDTTTTAMLCVVVAILGVLLHARLRRSMTGLAWRGVGLNPSAAGSVAVSPVGARLAAFGLAGVYAGVAGFLFALVSGYLAPTVFGFELAVLMLAMVVIGGRGRSLGAVVGAVVFTVYQQVAPASAYSDAAIGVVLMVVVWFAPAGIVPYVGTGLRRARRRWWPGSPGGMGKELVA</sequence>
<comment type="subcellular location">
    <subcellularLocation>
        <location evidence="1">Cell membrane</location>
        <topology evidence="1">Multi-pass membrane protein</topology>
    </subcellularLocation>
</comment>
<dbReference type="InterPro" id="IPR043428">
    <property type="entry name" value="LivM-like"/>
</dbReference>
<keyword evidence="8" id="KW-1185">Reference proteome</keyword>
<comment type="caution">
    <text evidence="7">The sequence shown here is derived from an EMBL/GenBank/DDBJ whole genome shotgun (WGS) entry which is preliminary data.</text>
</comment>
<gene>
    <name evidence="7" type="ORF">GCM10009836_38680</name>
</gene>
<dbReference type="EMBL" id="BAAAQK010000012">
    <property type="protein sequence ID" value="GAA1854895.1"/>
    <property type="molecule type" value="Genomic_DNA"/>
</dbReference>
<evidence type="ECO:0000256" key="3">
    <source>
        <dbReference type="ARBA" id="ARBA00022692"/>
    </source>
</evidence>
<feature type="transmembrane region" description="Helical" evidence="6">
    <location>
        <begin position="72"/>
        <end position="91"/>
    </location>
</feature>
<keyword evidence="2" id="KW-1003">Cell membrane</keyword>
<evidence type="ECO:0000313" key="7">
    <source>
        <dbReference type="EMBL" id="GAA1854895.1"/>
    </source>
</evidence>
<evidence type="ECO:0000256" key="6">
    <source>
        <dbReference type="SAM" id="Phobius"/>
    </source>
</evidence>
<dbReference type="Proteomes" id="UP001500449">
    <property type="component" value="Unassembled WGS sequence"/>
</dbReference>
<keyword evidence="3 6" id="KW-0812">Transmembrane</keyword>
<dbReference type="Pfam" id="PF02653">
    <property type="entry name" value="BPD_transp_2"/>
    <property type="match status" value="1"/>
</dbReference>
<evidence type="ECO:0000313" key="8">
    <source>
        <dbReference type="Proteomes" id="UP001500449"/>
    </source>
</evidence>
<keyword evidence="5 6" id="KW-0472">Membrane</keyword>
<reference evidence="7 8" key="1">
    <citation type="journal article" date="2019" name="Int. J. Syst. Evol. Microbiol.">
        <title>The Global Catalogue of Microorganisms (GCM) 10K type strain sequencing project: providing services to taxonomists for standard genome sequencing and annotation.</title>
        <authorList>
            <consortium name="The Broad Institute Genomics Platform"/>
            <consortium name="The Broad Institute Genome Sequencing Center for Infectious Disease"/>
            <person name="Wu L."/>
            <person name="Ma J."/>
        </authorList>
    </citation>
    <scope>NUCLEOTIDE SEQUENCE [LARGE SCALE GENOMIC DNA]</scope>
    <source>
        <strain evidence="7 8">JCM 16009</strain>
    </source>
</reference>